<organism evidence="1 2">
    <name type="scientific">Citrus clementina</name>
    <name type="common">Clementine</name>
    <name type="synonym">Citrus deliciosa x Citrus sinensis</name>
    <dbReference type="NCBI Taxonomy" id="85681"/>
    <lineage>
        <taxon>Eukaryota</taxon>
        <taxon>Viridiplantae</taxon>
        <taxon>Streptophyta</taxon>
        <taxon>Embryophyta</taxon>
        <taxon>Tracheophyta</taxon>
        <taxon>Spermatophyta</taxon>
        <taxon>Magnoliopsida</taxon>
        <taxon>eudicotyledons</taxon>
        <taxon>Gunneridae</taxon>
        <taxon>Pentapetalae</taxon>
        <taxon>rosids</taxon>
        <taxon>malvids</taxon>
        <taxon>Sapindales</taxon>
        <taxon>Rutaceae</taxon>
        <taxon>Aurantioideae</taxon>
        <taxon>Citrus</taxon>
    </lineage>
</organism>
<dbReference type="Gramene" id="ESR60589">
    <property type="protein sequence ID" value="ESR60589"/>
    <property type="gene ID" value="CICLE_v10017922mg"/>
</dbReference>
<sequence>MPLTLSINIKLMNRPKLKPIQCFQINGSDLYSRISSLEPFLHESPTILTPFLNKTLRSLALAFTCCSKPAIFFSFPINAENKENKILKK</sequence>
<dbReference type="KEGG" id="cic:CICLE_v10017922mg"/>
<reference evidence="1 2" key="1">
    <citation type="submission" date="2013-10" db="EMBL/GenBank/DDBJ databases">
        <authorList>
            <consortium name="International Citrus Genome Consortium"/>
            <person name="Jenkins J."/>
            <person name="Schmutz J."/>
            <person name="Prochnik S."/>
            <person name="Rokhsar D."/>
            <person name="Gmitter F."/>
            <person name="Ollitrault P."/>
            <person name="Machado M."/>
            <person name="Talon M."/>
            <person name="Wincker P."/>
            <person name="Jaillon O."/>
            <person name="Morgante M."/>
        </authorList>
    </citation>
    <scope>NUCLEOTIDE SEQUENCE</scope>
    <source>
        <strain evidence="2">cv. Clemenules</strain>
    </source>
</reference>
<dbReference type="EMBL" id="KI536312">
    <property type="protein sequence ID" value="ESR60589.1"/>
    <property type="molecule type" value="Genomic_DNA"/>
</dbReference>
<gene>
    <name evidence="1" type="ORF">CICLE_v10017922mg</name>
</gene>
<dbReference type="AlphaFoldDB" id="V4W3L7"/>
<feature type="non-terminal residue" evidence="1">
    <location>
        <position position="89"/>
    </location>
</feature>
<accession>V4W3L7</accession>
<dbReference type="Proteomes" id="UP000030687">
    <property type="component" value="Unassembled WGS sequence"/>
</dbReference>
<name>V4W3L7_CITCL</name>
<evidence type="ECO:0000313" key="2">
    <source>
        <dbReference type="Proteomes" id="UP000030687"/>
    </source>
</evidence>
<keyword evidence="2" id="KW-1185">Reference proteome</keyword>
<evidence type="ECO:0000313" key="1">
    <source>
        <dbReference type="EMBL" id="ESR60589.1"/>
    </source>
</evidence>
<protein>
    <submittedName>
        <fullName evidence="1">Uncharacterized protein</fullName>
    </submittedName>
</protein>
<proteinExistence type="predicted"/>
<dbReference type="InParanoid" id="V4W3L7"/>